<proteinExistence type="predicted"/>
<dbReference type="EMBL" id="VSRR010064419">
    <property type="protein sequence ID" value="MPC84108.1"/>
    <property type="molecule type" value="Genomic_DNA"/>
</dbReference>
<feature type="region of interest" description="Disordered" evidence="1">
    <location>
        <begin position="133"/>
        <end position="162"/>
    </location>
</feature>
<gene>
    <name evidence="2" type="ORF">E2C01_078835</name>
</gene>
<keyword evidence="3" id="KW-1185">Reference proteome</keyword>
<feature type="compositionally biased region" description="Gly residues" evidence="1">
    <location>
        <begin position="151"/>
        <end position="162"/>
    </location>
</feature>
<protein>
    <submittedName>
        <fullName evidence="2">Uncharacterized protein</fullName>
    </submittedName>
</protein>
<sequence length="162" mass="17580">MCGTRRALVQRRVGHCPASVQCSHCQCIPPIASHSPLKHHHNEYQTRFTSHTPLTVNASPSSLQYSSPHTKPLLLLTTTTLLACTTVIITTPQQPAGTVYHSVLPLPQRDRFAPLSQQCQSATFSRGTVQGLTVREARKEGRPGRREGRPGGDGGGGRGKVR</sequence>
<reference evidence="2 3" key="1">
    <citation type="submission" date="2019-05" db="EMBL/GenBank/DDBJ databases">
        <title>Another draft genome of Portunus trituberculatus and its Hox gene families provides insights of decapod evolution.</title>
        <authorList>
            <person name="Jeong J.-H."/>
            <person name="Song I."/>
            <person name="Kim S."/>
            <person name="Choi T."/>
            <person name="Kim D."/>
            <person name="Ryu S."/>
            <person name="Kim W."/>
        </authorList>
    </citation>
    <scope>NUCLEOTIDE SEQUENCE [LARGE SCALE GENOMIC DNA]</scope>
    <source>
        <tissue evidence="2">Muscle</tissue>
    </source>
</reference>
<dbReference type="Proteomes" id="UP000324222">
    <property type="component" value="Unassembled WGS sequence"/>
</dbReference>
<evidence type="ECO:0000256" key="1">
    <source>
        <dbReference type="SAM" id="MobiDB-lite"/>
    </source>
</evidence>
<feature type="compositionally biased region" description="Basic and acidic residues" evidence="1">
    <location>
        <begin position="135"/>
        <end position="150"/>
    </location>
</feature>
<comment type="caution">
    <text evidence="2">The sequence shown here is derived from an EMBL/GenBank/DDBJ whole genome shotgun (WGS) entry which is preliminary data.</text>
</comment>
<name>A0A5B7ITV4_PORTR</name>
<dbReference type="AlphaFoldDB" id="A0A5B7ITV4"/>
<evidence type="ECO:0000313" key="2">
    <source>
        <dbReference type="EMBL" id="MPC84108.1"/>
    </source>
</evidence>
<organism evidence="2 3">
    <name type="scientific">Portunus trituberculatus</name>
    <name type="common">Swimming crab</name>
    <name type="synonym">Neptunus trituberculatus</name>
    <dbReference type="NCBI Taxonomy" id="210409"/>
    <lineage>
        <taxon>Eukaryota</taxon>
        <taxon>Metazoa</taxon>
        <taxon>Ecdysozoa</taxon>
        <taxon>Arthropoda</taxon>
        <taxon>Crustacea</taxon>
        <taxon>Multicrustacea</taxon>
        <taxon>Malacostraca</taxon>
        <taxon>Eumalacostraca</taxon>
        <taxon>Eucarida</taxon>
        <taxon>Decapoda</taxon>
        <taxon>Pleocyemata</taxon>
        <taxon>Brachyura</taxon>
        <taxon>Eubrachyura</taxon>
        <taxon>Portunoidea</taxon>
        <taxon>Portunidae</taxon>
        <taxon>Portuninae</taxon>
        <taxon>Portunus</taxon>
    </lineage>
</organism>
<evidence type="ECO:0000313" key="3">
    <source>
        <dbReference type="Proteomes" id="UP000324222"/>
    </source>
</evidence>
<accession>A0A5B7ITV4</accession>